<dbReference type="NCBIfam" id="TIGR00225">
    <property type="entry name" value="prc"/>
    <property type="match status" value="1"/>
</dbReference>
<dbReference type="CDD" id="cd07560">
    <property type="entry name" value="Peptidase_S41_CPP"/>
    <property type="match status" value="1"/>
</dbReference>
<keyword evidence="4 5" id="KW-0720">Serine protease</keyword>
<keyword evidence="3 5" id="KW-0378">Hydrolase</keyword>
<dbReference type="Pfam" id="PF17804">
    <property type="entry name" value="TSP_NTD"/>
    <property type="match status" value="1"/>
</dbReference>
<dbReference type="SUPFAM" id="SSF50156">
    <property type="entry name" value="PDZ domain-like"/>
    <property type="match status" value="1"/>
</dbReference>
<dbReference type="SUPFAM" id="SSF52096">
    <property type="entry name" value="ClpP/crotonase"/>
    <property type="match status" value="1"/>
</dbReference>
<dbReference type="InterPro" id="IPR005151">
    <property type="entry name" value="Tail-specific_protease"/>
</dbReference>
<dbReference type="Pfam" id="PF00595">
    <property type="entry name" value="PDZ"/>
    <property type="match status" value="1"/>
</dbReference>
<dbReference type="Gene3D" id="2.30.42.10">
    <property type="match status" value="1"/>
</dbReference>
<keyword evidence="6" id="KW-0732">Signal</keyword>
<evidence type="ECO:0000313" key="9">
    <source>
        <dbReference type="Proteomes" id="UP000182771"/>
    </source>
</evidence>
<dbReference type="EMBL" id="FNND01000006">
    <property type="protein sequence ID" value="SDW98904.1"/>
    <property type="molecule type" value="Genomic_DNA"/>
</dbReference>
<dbReference type="InterPro" id="IPR004447">
    <property type="entry name" value="Peptidase_S41A"/>
</dbReference>
<dbReference type="Pfam" id="PF03572">
    <property type="entry name" value="Peptidase_S41"/>
    <property type="match status" value="1"/>
</dbReference>
<dbReference type="Gene3D" id="3.90.226.10">
    <property type="entry name" value="2-enoyl-CoA Hydratase, Chain A, domain 1"/>
    <property type="match status" value="1"/>
</dbReference>
<evidence type="ECO:0000256" key="3">
    <source>
        <dbReference type="ARBA" id="ARBA00022801"/>
    </source>
</evidence>
<dbReference type="GO" id="GO:0007165">
    <property type="term" value="P:signal transduction"/>
    <property type="evidence" value="ECO:0007669"/>
    <property type="project" value="TreeGrafter"/>
</dbReference>
<evidence type="ECO:0000256" key="5">
    <source>
        <dbReference type="RuleBase" id="RU004404"/>
    </source>
</evidence>
<dbReference type="PANTHER" id="PTHR32060:SF22">
    <property type="entry name" value="CARBOXYL-TERMINAL-PROCESSING PEPTIDASE 3, CHLOROPLASTIC"/>
    <property type="match status" value="1"/>
</dbReference>
<feature type="chain" id="PRO_5028868848" evidence="6">
    <location>
        <begin position="21"/>
        <end position="699"/>
    </location>
</feature>
<dbReference type="CDD" id="cd06782">
    <property type="entry name" value="cpPDZ_CPP-like"/>
    <property type="match status" value="1"/>
</dbReference>
<dbReference type="InterPro" id="IPR020992">
    <property type="entry name" value="Tail_Prtase_C"/>
</dbReference>
<proteinExistence type="inferred from homology"/>
<dbReference type="PROSITE" id="PS50106">
    <property type="entry name" value="PDZ"/>
    <property type="match status" value="1"/>
</dbReference>
<dbReference type="PROSITE" id="PS51257">
    <property type="entry name" value="PROKAR_LIPOPROTEIN"/>
    <property type="match status" value="1"/>
</dbReference>
<sequence length="699" mass="80254">MKKNIFILFFLGLISFASCSFTGKKVELTGEGDRERYLMDVIEYLISRGHFSQRTLDDAYSKRVYKAYLQYLDPQKRYFVQSDINEFKKSETKLDDDLKNKDISFFTLTYTRLKERIEEANKLAEELLKQPYEFSKDETVDLDYEKIPYTKDKKALRERWRKLIKYSILSNILIKEKEEQDKKEKDAKYVVKDSETLKKEALEATQKSFEEMFLSYKDLTQDDWFGIYLNSYMEATDPHSSYMAPDIKERFDRDISGKFEGIGAVLQKKSDGIRISDIIMGGPVWKGKLLEVGDLILKVGQGSDDPVDVIGMRLEDAVKLIKGKKGTEVRLTVKRMDGSIQVVPIKRDVVEIEETFAKSALVKDGQHTYGVINLPSFYINFNNSRERNSASDMALEIEKLKKANAEGIILDLRNNGGGSLSKVVEIGGLFIKEGPIVQVRSANNSMQVLEDSDGIVQWDKPLIILINELSASASEILAAAMQDYGRAIILGSKQSFGKGTVQELIDLNREVRNNLLGDMGAVKLTRQKFYRINGGSTQLKGVNSDIVIPDRYQYIKVGERELENPLPWDEIHKVTFTPWKQNQNFATAIANSKKRIEVSPLFKLIDENARWVQKQKDENTYSLEYNAYKKQVDESEAMIKKFKELTEYKSALQFASLPAEEEKAKTNEDVKIRRDRWHESLQKDVYVEEAVSVLNDLVK</sequence>
<accession>A0A1H2Y2G7</accession>
<evidence type="ECO:0000259" key="7">
    <source>
        <dbReference type="PROSITE" id="PS50106"/>
    </source>
</evidence>
<dbReference type="InterPro" id="IPR040573">
    <property type="entry name" value="TSP_N"/>
</dbReference>
<evidence type="ECO:0000256" key="2">
    <source>
        <dbReference type="ARBA" id="ARBA00022670"/>
    </source>
</evidence>
<protein>
    <submittedName>
        <fullName evidence="8">Carboxyl-terminal processing protease</fullName>
    </submittedName>
</protein>
<dbReference type="GO" id="GO:0030288">
    <property type="term" value="C:outer membrane-bounded periplasmic space"/>
    <property type="evidence" value="ECO:0007669"/>
    <property type="project" value="TreeGrafter"/>
</dbReference>
<dbReference type="InterPro" id="IPR029045">
    <property type="entry name" value="ClpP/crotonase-like_dom_sf"/>
</dbReference>
<comment type="caution">
    <text evidence="8">The sequence shown here is derived from an EMBL/GenBank/DDBJ whole genome shotgun (WGS) entry which is preliminary data.</text>
</comment>
<dbReference type="GO" id="GO:0006508">
    <property type="term" value="P:proteolysis"/>
    <property type="evidence" value="ECO:0007669"/>
    <property type="project" value="UniProtKB-KW"/>
</dbReference>
<dbReference type="GO" id="GO:0004175">
    <property type="term" value="F:endopeptidase activity"/>
    <property type="evidence" value="ECO:0007669"/>
    <property type="project" value="TreeGrafter"/>
</dbReference>
<dbReference type="AlphaFoldDB" id="A0A1H2Y2G7"/>
<dbReference type="GO" id="GO:0008236">
    <property type="term" value="F:serine-type peptidase activity"/>
    <property type="evidence" value="ECO:0007669"/>
    <property type="project" value="UniProtKB-KW"/>
</dbReference>
<dbReference type="GeneID" id="85018254"/>
<feature type="domain" description="PDZ" evidence="7">
    <location>
        <begin position="248"/>
        <end position="322"/>
    </location>
</feature>
<evidence type="ECO:0000256" key="4">
    <source>
        <dbReference type="ARBA" id="ARBA00022825"/>
    </source>
</evidence>
<dbReference type="Pfam" id="PF11818">
    <property type="entry name" value="DUF3340"/>
    <property type="match status" value="1"/>
</dbReference>
<dbReference type="PANTHER" id="PTHR32060">
    <property type="entry name" value="TAIL-SPECIFIC PROTEASE"/>
    <property type="match status" value="1"/>
</dbReference>
<organism evidence="8 9">
    <name type="scientific">Capnocytophaga granulosa</name>
    <dbReference type="NCBI Taxonomy" id="45242"/>
    <lineage>
        <taxon>Bacteria</taxon>
        <taxon>Pseudomonadati</taxon>
        <taxon>Bacteroidota</taxon>
        <taxon>Flavobacteriia</taxon>
        <taxon>Flavobacteriales</taxon>
        <taxon>Flavobacteriaceae</taxon>
        <taxon>Capnocytophaga</taxon>
    </lineage>
</organism>
<evidence type="ECO:0000256" key="1">
    <source>
        <dbReference type="ARBA" id="ARBA00009179"/>
    </source>
</evidence>
<dbReference type="OrthoDB" id="9812068at2"/>
<reference evidence="8 9" key="1">
    <citation type="submission" date="2016-10" db="EMBL/GenBank/DDBJ databases">
        <authorList>
            <person name="Varghese N."/>
            <person name="Submissions S."/>
        </authorList>
    </citation>
    <scope>NUCLEOTIDE SEQUENCE [LARGE SCALE GENOMIC DNA]</scope>
    <source>
        <strain evidence="8 9">DSM 11449</strain>
    </source>
</reference>
<keyword evidence="9" id="KW-1185">Reference proteome</keyword>
<comment type="similarity">
    <text evidence="1 5">Belongs to the peptidase S41A family.</text>
</comment>
<dbReference type="InterPro" id="IPR001478">
    <property type="entry name" value="PDZ"/>
</dbReference>
<dbReference type="RefSeq" id="WP_016419219.1">
    <property type="nucleotide sequence ID" value="NZ_FNND01000006.1"/>
</dbReference>
<dbReference type="SMART" id="SM00245">
    <property type="entry name" value="TSPc"/>
    <property type="match status" value="1"/>
</dbReference>
<dbReference type="InterPro" id="IPR036034">
    <property type="entry name" value="PDZ_sf"/>
</dbReference>
<dbReference type="Proteomes" id="UP000182771">
    <property type="component" value="Unassembled WGS sequence"/>
</dbReference>
<evidence type="ECO:0000313" key="8">
    <source>
        <dbReference type="EMBL" id="SDW98904.1"/>
    </source>
</evidence>
<feature type="signal peptide" evidence="6">
    <location>
        <begin position="1"/>
        <end position="20"/>
    </location>
</feature>
<dbReference type="SMART" id="SM00228">
    <property type="entry name" value="PDZ"/>
    <property type="match status" value="1"/>
</dbReference>
<gene>
    <name evidence="8" type="ORF">SAMN05444420_10674</name>
</gene>
<name>A0A1H2Y2G7_9FLAO</name>
<keyword evidence="2 5" id="KW-0645">Protease</keyword>
<evidence type="ECO:0000256" key="6">
    <source>
        <dbReference type="SAM" id="SignalP"/>
    </source>
</evidence>